<dbReference type="OrthoDB" id="10293297at2759"/>
<dbReference type="RefSeq" id="XP_002493463.1">
    <property type="nucleotide sequence ID" value="XM_002493418.1"/>
</dbReference>
<dbReference type="HOGENOM" id="CLU_860828_0_0_1"/>
<evidence type="ECO:0000256" key="2">
    <source>
        <dbReference type="SAM" id="MobiDB-lite"/>
    </source>
</evidence>
<evidence type="ECO:0000313" key="4">
    <source>
        <dbReference type="Proteomes" id="UP000000314"/>
    </source>
</evidence>
<feature type="coiled-coil region" evidence="1">
    <location>
        <begin position="33"/>
        <end position="67"/>
    </location>
</feature>
<accession>C4R6Q9</accession>
<dbReference type="FunCoup" id="C4R6Q9">
    <property type="interactions" value="105"/>
</dbReference>
<feature type="compositionally biased region" description="Polar residues" evidence="2">
    <location>
        <begin position="1"/>
        <end position="15"/>
    </location>
</feature>
<name>C4R6Q9_KOMPG</name>
<sequence>MSDLNFSDIVNSSPRSESRKRVKSNPANENSQIIELGDEKDQLMAKRKELKRKILLNKEQLKELQGVKENLASSKYGIENDNETEDIIIPHSGLLQLFMKYNTYPSHDMESRLKYLRRVFPNLKLEVSSELTKQVLVDVQIQRLNAFPRLVSNFKIRMTIDKKEEKLDDWSLVEHDFDIEDPRFVQKLNGKDPSKFLFGLHEYFEFYNERFDTFHRIIRNFKDELQLIGFDTFNSGQQELKLLLHLIDEKSITITDSTLNLQINWRILFDDLEETFYDSISCNVTKKNEIFTDSGLDETLQTLLHYKSSYESLSIIVKSLFQL</sequence>
<dbReference type="KEGG" id="ppa:PAS_chr4_0059"/>
<dbReference type="SMR" id="C4R6Q9"/>
<dbReference type="InParanoid" id="C4R6Q9"/>
<dbReference type="AlphaFoldDB" id="C4R6Q9"/>
<evidence type="ECO:0000313" key="3">
    <source>
        <dbReference type="EMBL" id="CAY71284.1"/>
    </source>
</evidence>
<reference evidence="3 4" key="1">
    <citation type="journal article" date="2009" name="Nat. Biotechnol.">
        <title>Genome sequence of the recombinant protein production host Pichia pastoris.</title>
        <authorList>
            <person name="De Schutter K."/>
            <person name="Lin Y.C."/>
            <person name="Tiels P."/>
            <person name="Van Hecke A."/>
            <person name="Glinka S."/>
            <person name="Weber-Lehmann J."/>
            <person name="Rouze P."/>
            <person name="Van de Peer Y."/>
            <person name="Callewaert N."/>
        </authorList>
    </citation>
    <scope>NUCLEOTIDE SEQUENCE [LARGE SCALE GENOMIC DNA]</scope>
    <source>
        <strain evidence="4">GS115 / ATCC 20864</strain>
    </source>
</reference>
<organism evidence="3 4">
    <name type="scientific">Komagataella phaffii (strain GS115 / ATCC 20864)</name>
    <name type="common">Yeast</name>
    <name type="synonym">Pichia pastoris</name>
    <dbReference type="NCBI Taxonomy" id="644223"/>
    <lineage>
        <taxon>Eukaryota</taxon>
        <taxon>Fungi</taxon>
        <taxon>Dikarya</taxon>
        <taxon>Ascomycota</taxon>
        <taxon>Saccharomycotina</taxon>
        <taxon>Pichiomycetes</taxon>
        <taxon>Pichiales</taxon>
        <taxon>Pichiaceae</taxon>
        <taxon>Komagataella</taxon>
    </lineage>
</organism>
<dbReference type="Proteomes" id="UP000000314">
    <property type="component" value="Chromosome 4"/>
</dbReference>
<dbReference type="EMBL" id="FN392322">
    <property type="protein sequence ID" value="CAY71284.1"/>
    <property type="molecule type" value="Genomic_DNA"/>
</dbReference>
<feature type="region of interest" description="Disordered" evidence="2">
    <location>
        <begin position="1"/>
        <end position="31"/>
    </location>
</feature>
<evidence type="ECO:0000256" key="1">
    <source>
        <dbReference type="SAM" id="Coils"/>
    </source>
</evidence>
<keyword evidence="1" id="KW-0175">Coiled coil</keyword>
<protein>
    <submittedName>
        <fullName evidence="3">Uncharacterized protein</fullName>
    </submittedName>
</protein>
<dbReference type="GeneID" id="8201147"/>
<gene>
    <name evidence="3" type="ordered locus">PAS_chr4_0059</name>
</gene>
<proteinExistence type="predicted"/>
<keyword evidence="4" id="KW-1185">Reference proteome</keyword>